<organism evidence="1 2">
    <name type="scientific">Candidatus Tenderia electrophaga</name>
    <dbReference type="NCBI Taxonomy" id="1748243"/>
    <lineage>
        <taxon>Bacteria</taxon>
        <taxon>Pseudomonadati</taxon>
        <taxon>Pseudomonadota</taxon>
        <taxon>Gammaproteobacteria</taxon>
        <taxon>Candidatus Tenderiales</taxon>
        <taxon>Candidatus Tenderiaceae</taxon>
        <taxon>Candidatus Tenderia</taxon>
    </lineage>
</organism>
<keyword evidence="2" id="KW-1185">Reference proteome</keyword>
<dbReference type="KEGG" id="tee:Tel_12095"/>
<sequence>MPITPPRLDDRRYEDLVEELLARVPAHTPEWTPQQNGDPGRTLLELFAWLADTVLYRANLIPERQRLAFLQLLGMPMQPARAARGVVSVALDEKTPVTAVTLAKEARLAGPVNFESLSEVSVLPVTGECYYKRALSIDEKDELSEVIEGLRQFHKIDGTVDAYVTTPAFVDGMYDKAGLDVVQDSADRSLWIALLASRPEDVAAVKLALAGNGDSSEILNVGIAPAVELPASFDDVRRIGALEHSWWISTADLVDDAPVYSNLRRVADTTQDFTRRGIEQLVLPGGVEDFGVLEGDARKEANAGVGDRPPRIDDPDRLARLVAWLRLRPADKLESMRLSWAGINAVEIDQRQSVRDRVIGQSDGSADQVFQLQATSVDAASFELQVEESGRGYVPWQAVSDLALSGRDDGVFVLDSEAGTVTFGNGIYGRIPEAGRRIRVAQMRAGGGAAGNLPAGTLQAIEAKGVDGAPVTRKLKVIQGIATDGGSAAETLDEAERRIPARLQHRNRAVTEDDYRSLVAETPGANIGRVEVLPRFMPRQRRFNVPGVVSVMVLPRKQMHQAPNPRPDQPLIQKVHDYLSARRPLATELYVIACEYIPVALGVGITVKAGFAHDQVNYDVQQALQRHLWSLSPHGPQGEGWPLGRNVGDRELEVVVARVKGVNTVSGVNLFRRQNKQWRQVERLQQCAAIEIVLKDWQLPELLAVTVSSDGVTPETVSATHTGGEVDGGGGVALPVVPETC</sequence>
<dbReference type="NCBIfam" id="TIGR02243">
    <property type="entry name" value="putative baseplate assembly protein"/>
    <property type="match status" value="1"/>
</dbReference>
<dbReference type="AlphaFoldDB" id="A0A0S2TF63"/>
<name>A0A0S2TF63_9GAMM</name>
<evidence type="ECO:0000313" key="2">
    <source>
        <dbReference type="Proteomes" id="UP000055136"/>
    </source>
</evidence>
<proteinExistence type="predicted"/>
<dbReference type="Proteomes" id="UP000055136">
    <property type="component" value="Chromosome"/>
</dbReference>
<dbReference type="STRING" id="1748243.Tel_12095"/>
<dbReference type="EMBL" id="CP013099">
    <property type="protein sequence ID" value="ALP53814.1"/>
    <property type="molecule type" value="Genomic_DNA"/>
</dbReference>
<reference evidence="1" key="1">
    <citation type="submission" date="2015-10" db="EMBL/GenBank/DDBJ databases">
        <title>Description of Candidatus Tenderia electrophaga gen. nov, sp. nov., an Uncultivated Electroautotroph from a Biocathode Enrichment.</title>
        <authorList>
            <person name="Eddie B.J."/>
            <person name="Malanoski A.P."/>
            <person name="Wang Z."/>
            <person name="Hall R.J."/>
            <person name="Oh S.D."/>
            <person name="Heiner C."/>
            <person name="Lin B."/>
            <person name="Strycharz-Glaven S.M."/>
        </authorList>
    </citation>
    <scope>NUCLEOTIDE SEQUENCE [LARGE SCALE GENOMIC DNA]</scope>
    <source>
        <strain evidence="1">NRL1</strain>
    </source>
</reference>
<accession>A0A0S2TF63</accession>
<gene>
    <name evidence="1" type="ORF">Tel_12095</name>
</gene>
<evidence type="ECO:0000313" key="1">
    <source>
        <dbReference type="EMBL" id="ALP53814.1"/>
    </source>
</evidence>
<dbReference type="InterPro" id="IPR011749">
    <property type="entry name" value="CHP02243"/>
</dbReference>
<protein>
    <submittedName>
        <fullName evidence="1">Uncharacterized protein</fullName>
    </submittedName>
</protein>